<dbReference type="RefSeq" id="XP_046065912.1">
    <property type="nucleotide sequence ID" value="XM_046221287.1"/>
</dbReference>
<dbReference type="EMBL" id="JAJTJA010000015">
    <property type="protein sequence ID" value="KAH8689558.1"/>
    <property type="molecule type" value="Genomic_DNA"/>
</dbReference>
<comment type="caution">
    <text evidence="1">The sequence shown here is derived from an EMBL/GenBank/DDBJ whole genome shotgun (WGS) entry which is preliminary data.</text>
</comment>
<sequence>MDIALVDATDVVPHPDNVCVPDYKLVSLETLKTWADVEALFANAHQADVTQIVTKFGRGAGFTQGMLDGIKVDINLSLAHNEQEQIVSAWAVRSFPTRGSFLLSGDSGSFIFTREYWKVPGFKDVLKIPLPKIRNRPRDLIVLGLLFARSLDAELAYFIPFEAVKKEVEAMTGGEVTWPVKVEAP</sequence>
<dbReference type="GeneID" id="70251574"/>
<keyword evidence="2" id="KW-1185">Reference proteome</keyword>
<gene>
    <name evidence="1" type="ORF">BGW36DRAFT_433562</name>
</gene>
<proteinExistence type="predicted"/>
<evidence type="ECO:0000313" key="2">
    <source>
        <dbReference type="Proteomes" id="UP001201262"/>
    </source>
</evidence>
<accession>A0AAD4KJ84</accession>
<evidence type="ECO:0000313" key="1">
    <source>
        <dbReference type="EMBL" id="KAH8689558.1"/>
    </source>
</evidence>
<dbReference type="AlphaFoldDB" id="A0AAD4KJ84"/>
<name>A0AAD4KJ84_9EURO</name>
<organism evidence="1 2">
    <name type="scientific">Talaromyces proteolyticus</name>
    <dbReference type="NCBI Taxonomy" id="1131652"/>
    <lineage>
        <taxon>Eukaryota</taxon>
        <taxon>Fungi</taxon>
        <taxon>Dikarya</taxon>
        <taxon>Ascomycota</taxon>
        <taxon>Pezizomycotina</taxon>
        <taxon>Eurotiomycetes</taxon>
        <taxon>Eurotiomycetidae</taxon>
        <taxon>Eurotiales</taxon>
        <taxon>Trichocomaceae</taxon>
        <taxon>Talaromyces</taxon>
        <taxon>Talaromyces sect. Bacilispori</taxon>
    </lineage>
</organism>
<reference evidence="1" key="1">
    <citation type="submission" date="2021-12" db="EMBL/GenBank/DDBJ databases">
        <title>Convergent genome expansion in fungi linked to evolution of root-endophyte symbiosis.</title>
        <authorList>
            <consortium name="DOE Joint Genome Institute"/>
            <person name="Ke Y.-H."/>
            <person name="Bonito G."/>
            <person name="Liao H.-L."/>
            <person name="Looney B."/>
            <person name="Rojas-Flechas A."/>
            <person name="Nash J."/>
            <person name="Hameed K."/>
            <person name="Schadt C."/>
            <person name="Martin F."/>
            <person name="Crous P.W."/>
            <person name="Miettinen O."/>
            <person name="Magnuson J.K."/>
            <person name="Labbe J."/>
            <person name="Jacobson D."/>
            <person name="Doktycz M.J."/>
            <person name="Veneault-Fourrey C."/>
            <person name="Kuo A."/>
            <person name="Mondo S."/>
            <person name="Calhoun S."/>
            <person name="Riley R."/>
            <person name="Ohm R."/>
            <person name="LaButti K."/>
            <person name="Andreopoulos B."/>
            <person name="Pangilinan J."/>
            <person name="Nolan M."/>
            <person name="Tritt A."/>
            <person name="Clum A."/>
            <person name="Lipzen A."/>
            <person name="Daum C."/>
            <person name="Barry K."/>
            <person name="Grigoriev I.V."/>
            <person name="Vilgalys R."/>
        </authorList>
    </citation>
    <scope>NUCLEOTIDE SEQUENCE</scope>
    <source>
        <strain evidence="1">PMI_201</strain>
    </source>
</reference>
<protein>
    <submittedName>
        <fullName evidence="1">Uncharacterized protein</fullName>
    </submittedName>
</protein>
<dbReference type="Proteomes" id="UP001201262">
    <property type="component" value="Unassembled WGS sequence"/>
</dbReference>